<feature type="domain" description="DDE Tnp4" evidence="3">
    <location>
        <begin position="234"/>
        <end position="297"/>
    </location>
</feature>
<evidence type="ECO:0000313" key="6">
    <source>
        <dbReference type="Proteomes" id="UP000887013"/>
    </source>
</evidence>
<evidence type="ECO:0000256" key="1">
    <source>
        <dbReference type="ARBA" id="ARBA00001968"/>
    </source>
</evidence>
<comment type="cofactor">
    <cofactor evidence="1">
        <name>a divalent metal cation</name>
        <dbReference type="ChEBI" id="CHEBI:60240"/>
    </cofactor>
</comment>
<proteinExistence type="predicted"/>
<reference evidence="5" key="1">
    <citation type="submission" date="2020-08" db="EMBL/GenBank/DDBJ databases">
        <title>Multicomponent nature underlies the extraordinary mechanical properties of spider dragline silk.</title>
        <authorList>
            <person name="Kono N."/>
            <person name="Nakamura H."/>
            <person name="Mori M."/>
            <person name="Yoshida Y."/>
            <person name="Ohtoshi R."/>
            <person name="Malay A.D."/>
            <person name="Moran D.A.P."/>
            <person name="Tomita M."/>
            <person name="Numata K."/>
            <person name="Arakawa K."/>
        </authorList>
    </citation>
    <scope>NUCLEOTIDE SEQUENCE</scope>
</reference>
<protein>
    <submittedName>
        <fullName evidence="5">THAP-type domain-containing protein</fullName>
    </submittedName>
</protein>
<keyword evidence="6" id="KW-1185">Reference proteome</keyword>
<evidence type="ECO:0000256" key="2">
    <source>
        <dbReference type="ARBA" id="ARBA00022723"/>
    </source>
</evidence>
<dbReference type="PANTHER" id="PTHR23080">
    <property type="entry name" value="THAP DOMAIN PROTEIN"/>
    <property type="match status" value="1"/>
</dbReference>
<keyword evidence="2" id="KW-0479">Metal-binding</keyword>
<dbReference type="InterPro" id="IPR027806">
    <property type="entry name" value="HARBI1_dom"/>
</dbReference>
<evidence type="ECO:0000259" key="4">
    <source>
        <dbReference type="Pfam" id="PF13613"/>
    </source>
</evidence>
<dbReference type="GO" id="GO:0046872">
    <property type="term" value="F:metal ion binding"/>
    <property type="evidence" value="ECO:0007669"/>
    <property type="project" value="UniProtKB-KW"/>
</dbReference>
<evidence type="ECO:0000313" key="5">
    <source>
        <dbReference type="EMBL" id="GFT47959.1"/>
    </source>
</evidence>
<gene>
    <name evidence="5" type="primary">AVEN_95874_1</name>
    <name evidence="5" type="ORF">NPIL_10641</name>
</gene>
<name>A0A8X6TRH9_NEPPI</name>
<dbReference type="EMBL" id="BMAW01111437">
    <property type="protein sequence ID" value="GFT47959.1"/>
    <property type="molecule type" value="Genomic_DNA"/>
</dbReference>
<dbReference type="AlphaFoldDB" id="A0A8X6TRH9"/>
<sequence length="297" mass="34453">MLRRDNFQPTPYSKIRSDHFNESCFKYQPFTNRIQLKPSSIPTIFVFSKATSCRRVLDKCLPTTSTEKEKESSKVGVGTQFVSFSDLLQIQIDLLPQKEAELKNLKTTLEEKEFVPETIKDDTKMKASTSFTRERIFYCFEFLIIETDLQKNTNRRPIDRFFLFFIKLKTGISNEFLSVLFGISDSTVSRDFNYVTSIMYERLNLLDIFATESMVIEYMPLPFRFGNKFIKIIVDCTEFPIQKPSSPIEQQLTFSRYKNTNSLKSMIGITPNGAIIFISPLYCGSISDKQLFVKSKL</sequence>
<evidence type="ECO:0000259" key="3">
    <source>
        <dbReference type="Pfam" id="PF13359"/>
    </source>
</evidence>
<dbReference type="PANTHER" id="PTHR23080:SF133">
    <property type="entry name" value="SI:CH211-262I1.5-RELATED"/>
    <property type="match status" value="1"/>
</dbReference>
<dbReference type="Pfam" id="PF13359">
    <property type="entry name" value="DDE_Tnp_4"/>
    <property type="match status" value="1"/>
</dbReference>
<dbReference type="InterPro" id="IPR027805">
    <property type="entry name" value="Transposase_HTH_dom"/>
</dbReference>
<comment type="caution">
    <text evidence="5">The sequence shown here is derived from an EMBL/GenBank/DDBJ whole genome shotgun (WGS) entry which is preliminary data.</text>
</comment>
<organism evidence="5 6">
    <name type="scientific">Nephila pilipes</name>
    <name type="common">Giant wood spider</name>
    <name type="synonym">Nephila maculata</name>
    <dbReference type="NCBI Taxonomy" id="299642"/>
    <lineage>
        <taxon>Eukaryota</taxon>
        <taxon>Metazoa</taxon>
        <taxon>Ecdysozoa</taxon>
        <taxon>Arthropoda</taxon>
        <taxon>Chelicerata</taxon>
        <taxon>Arachnida</taxon>
        <taxon>Araneae</taxon>
        <taxon>Araneomorphae</taxon>
        <taxon>Entelegynae</taxon>
        <taxon>Araneoidea</taxon>
        <taxon>Nephilidae</taxon>
        <taxon>Nephila</taxon>
    </lineage>
</organism>
<feature type="domain" description="Transposase Helix-turn-helix" evidence="4">
    <location>
        <begin position="158"/>
        <end position="203"/>
    </location>
</feature>
<accession>A0A8X6TRH9</accession>
<dbReference type="Pfam" id="PF13613">
    <property type="entry name" value="HTH_Tnp_4"/>
    <property type="match status" value="1"/>
</dbReference>
<dbReference type="OrthoDB" id="6423901at2759"/>
<dbReference type="Proteomes" id="UP000887013">
    <property type="component" value="Unassembled WGS sequence"/>
</dbReference>